<dbReference type="InterPro" id="IPR005545">
    <property type="entry name" value="YCII"/>
</dbReference>
<proteinExistence type="inferred from homology"/>
<evidence type="ECO:0000313" key="4">
    <source>
        <dbReference type="Proteomes" id="UP000309215"/>
    </source>
</evidence>
<comment type="caution">
    <text evidence="3">The sequence shown here is derived from an EMBL/GenBank/DDBJ whole genome shotgun (WGS) entry which is preliminary data.</text>
</comment>
<dbReference type="Proteomes" id="UP000309215">
    <property type="component" value="Unassembled WGS sequence"/>
</dbReference>
<dbReference type="RefSeq" id="WP_136928600.1">
    <property type="nucleotide sequence ID" value="NZ_SSMQ01000007.1"/>
</dbReference>
<evidence type="ECO:0000259" key="2">
    <source>
        <dbReference type="Pfam" id="PF03795"/>
    </source>
</evidence>
<keyword evidence="4" id="KW-1185">Reference proteome</keyword>
<organism evidence="3 4">
    <name type="scientific">Polyangium fumosum</name>
    <dbReference type="NCBI Taxonomy" id="889272"/>
    <lineage>
        <taxon>Bacteria</taxon>
        <taxon>Pseudomonadati</taxon>
        <taxon>Myxococcota</taxon>
        <taxon>Polyangia</taxon>
        <taxon>Polyangiales</taxon>
        <taxon>Polyangiaceae</taxon>
        <taxon>Polyangium</taxon>
    </lineage>
</organism>
<gene>
    <name evidence="3" type="ORF">E8A74_09300</name>
</gene>
<name>A0A4U1JG03_9BACT</name>
<evidence type="ECO:0000256" key="1">
    <source>
        <dbReference type="ARBA" id="ARBA00007689"/>
    </source>
</evidence>
<accession>A0A4U1JG03</accession>
<feature type="domain" description="YCII-related" evidence="2">
    <location>
        <begin position="31"/>
        <end position="96"/>
    </location>
</feature>
<dbReference type="EMBL" id="SSMQ01000007">
    <property type="protein sequence ID" value="TKD10200.1"/>
    <property type="molecule type" value="Genomic_DNA"/>
</dbReference>
<sequence>MSDQPASQPTDKWIYVVRAVRADLLQTGPTETEMATLGRHGAYLEELKARGVLVFVGRTLTTGPETFGMAVVEAADEAAARVIVDADPVVSEGLMRAELYPFFIAGMRAAG</sequence>
<dbReference type="Gene3D" id="3.30.70.1060">
    <property type="entry name" value="Dimeric alpha+beta barrel"/>
    <property type="match status" value="1"/>
</dbReference>
<reference evidence="3 4" key="1">
    <citation type="submission" date="2019-04" db="EMBL/GenBank/DDBJ databases">
        <authorList>
            <person name="Li Y."/>
            <person name="Wang J."/>
        </authorList>
    </citation>
    <scope>NUCLEOTIDE SEQUENCE [LARGE SCALE GENOMIC DNA]</scope>
    <source>
        <strain evidence="3 4">DSM 14668</strain>
    </source>
</reference>
<dbReference type="SUPFAM" id="SSF54909">
    <property type="entry name" value="Dimeric alpha+beta barrel"/>
    <property type="match status" value="1"/>
</dbReference>
<dbReference type="AlphaFoldDB" id="A0A4U1JG03"/>
<protein>
    <recommendedName>
        <fullName evidence="2">YCII-related domain-containing protein</fullName>
    </recommendedName>
</protein>
<dbReference type="OrthoDB" id="8589613at2"/>
<comment type="similarity">
    <text evidence="1">Belongs to the YciI family.</text>
</comment>
<dbReference type="InterPro" id="IPR011008">
    <property type="entry name" value="Dimeric_a/b-barrel"/>
</dbReference>
<evidence type="ECO:0000313" key="3">
    <source>
        <dbReference type="EMBL" id="TKD10200.1"/>
    </source>
</evidence>
<dbReference type="Pfam" id="PF03795">
    <property type="entry name" value="YCII"/>
    <property type="match status" value="1"/>
</dbReference>